<dbReference type="KEGG" id="fls:GLV81_15145"/>
<proteinExistence type="predicted"/>
<gene>
    <name evidence="1" type="ORF">GLV81_15145</name>
</gene>
<reference evidence="1 2" key="1">
    <citation type="submission" date="2019-11" db="EMBL/GenBank/DDBJ databases">
        <authorList>
            <person name="Im W.T."/>
        </authorList>
    </citation>
    <scope>NUCLEOTIDE SEQUENCE [LARGE SCALE GENOMIC DNA]</scope>
    <source>
        <strain evidence="1 2">SB-02</strain>
    </source>
</reference>
<dbReference type="RefSeq" id="WP_157479622.1">
    <property type="nucleotide sequence ID" value="NZ_CP046566.1"/>
</dbReference>
<sequence>MKRRSFLQQTLQGVTLPALVGGFSVKAFGEASPFFDMFGLAEDTDHVLVLVQLNGGNDGLNTVIPLDQYSLYNNARSNIAIPESKVLSLTNNKATGLHTAMTGMQSLYNDGKMAIVQAVGYPSPNFSHFRATDIWMSASDSNQFVNSGWAGRYLNQYYPNYPSGYPNSNMPDPVAIQIGSVTSLALQGPAVNMGMSITNPSSFYNLVNGVQDTAPNTPAGKELTYIRTVARQTQQYADTIKTAAAKVVQQSAYPTGNSLADQLKIVARLVKGGLKTRVYMVSMGGFDNHANQVNNTDKTTGTHANLLKTLSDAVKAFQDDLKFLGVEDRVLGMTFSEFGRRIKSNGSVGTDHGAAAPVFLFGKNVQPGVVGTNPIIPANPTVQDNVAFQYDFRSVYASILESWFCVDKTTIQGLLLKNFQRLPVVNGAGCGITPPATSAGKIRNYPNPFESQTTIEFTSNGGHTLLQVIDMTGRVIAVLLDKEYAGPTTDRVVFQGGTLPAGSYYARLQNGTDTKVCLMMKLR</sequence>
<organism evidence="1 2">
    <name type="scientific">Phnomibacter ginsenosidimutans</name>
    <dbReference type="NCBI Taxonomy" id="2676868"/>
    <lineage>
        <taxon>Bacteria</taxon>
        <taxon>Pseudomonadati</taxon>
        <taxon>Bacteroidota</taxon>
        <taxon>Chitinophagia</taxon>
        <taxon>Chitinophagales</taxon>
        <taxon>Chitinophagaceae</taxon>
        <taxon>Phnomibacter</taxon>
    </lineage>
</organism>
<dbReference type="AlphaFoldDB" id="A0A6I6GFX3"/>
<dbReference type="InterPro" id="IPR010869">
    <property type="entry name" value="DUF1501"/>
</dbReference>
<dbReference type="Proteomes" id="UP000426027">
    <property type="component" value="Chromosome"/>
</dbReference>
<dbReference type="PANTHER" id="PTHR43737">
    <property type="entry name" value="BLL7424 PROTEIN"/>
    <property type="match status" value="1"/>
</dbReference>
<evidence type="ECO:0000313" key="1">
    <source>
        <dbReference type="EMBL" id="QGW29270.1"/>
    </source>
</evidence>
<dbReference type="NCBIfam" id="TIGR04183">
    <property type="entry name" value="Por_Secre_tail"/>
    <property type="match status" value="1"/>
</dbReference>
<dbReference type="PANTHER" id="PTHR43737:SF1">
    <property type="entry name" value="DUF1501 DOMAIN-CONTAINING PROTEIN"/>
    <property type="match status" value="1"/>
</dbReference>
<accession>A0A6I6GFX3</accession>
<name>A0A6I6GFX3_9BACT</name>
<protein>
    <submittedName>
        <fullName evidence="1">DUF1501 domain-containing protein</fullName>
    </submittedName>
</protein>
<keyword evidence="2" id="KW-1185">Reference proteome</keyword>
<dbReference type="Pfam" id="PF07394">
    <property type="entry name" value="DUF1501"/>
    <property type="match status" value="1"/>
</dbReference>
<evidence type="ECO:0000313" key="2">
    <source>
        <dbReference type="Proteomes" id="UP000426027"/>
    </source>
</evidence>
<dbReference type="EMBL" id="CP046566">
    <property type="protein sequence ID" value="QGW29270.1"/>
    <property type="molecule type" value="Genomic_DNA"/>
</dbReference>
<dbReference type="InterPro" id="IPR026444">
    <property type="entry name" value="Secre_tail"/>
</dbReference>